<sequence>MVNDQQIVCNEEIRNVQLLLQVFKRVDNLRLNGNVQRGNRLVANDELGVDRQRAGNADSLALTAGELVGIAAGVLTVEADQIQKLRNALRAFTLRFAEMVNVERFANDIRNRHAGIQRRIRILKYDLHVLAVLADVLFGNQRSVVPYFAGGRLV</sequence>
<proteinExistence type="predicted"/>
<evidence type="ECO:0000313" key="1">
    <source>
        <dbReference type="EMBL" id="MPM33936.1"/>
    </source>
</evidence>
<organism evidence="1">
    <name type="scientific">bioreactor metagenome</name>
    <dbReference type="NCBI Taxonomy" id="1076179"/>
    <lineage>
        <taxon>unclassified sequences</taxon>
        <taxon>metagenomes</taxon>
        <taxon>ecological metagenomes</taxon>
    </lineage>
</organism>
<dbReference type="AntiFam" id="ANF00095">
    <property type="entry name" value="Shadow ORF (opposite ABC transporters)"/>
</dbReference>
<protein>
    <submittedName>
        <fullName evidence="1">Uncharacterized protein</fullName>
    </submittedName>
</protein>
<dbReference type="EMBL" id="VSSQ01006813">
    <property type="protein sequence ID" value="MPM33936.1"/>
    <property type="molecule type" value="Genomic_DNA"/>
</dbReference>
<gene>
    <name evidence="1" type="ORF">SDC9_80517</name>
</gene>
<accession>A0A644YZF4</accession>
<name>A0A644YZF4_9ZZZZ</name>
<reference evidence="1" key="1">
    <citation type="submission" date="2019-08" db="EMBL/GenBank/DDBJ databases">
        <authorList>
            <person name="Kucharzyk K."/>
            <person name="Murdoch R.W."/>
            <person name="Higgins S."/>
            <person name="Loffler F."/>
        </authorList>
    </citation>
    <scope>NUCLEOTIDE SEQUENCE</scope>
</reference>
<dbReference type="AlphaFoldDB" id="A0A644YZF4"/>
<comment type="caution">
    <text evidence="1">The sequence shown here is derived from an EMBL/GenBank/DDBJ whole genome shotgun (WGS) entry which is preliminary data.</text>
</comment>